<evidence type="ECO:0000256" key="1">
    <source>
        <dbReference type="SAM" id="MobiDB-lite"/>
    </source>
</evidence>
<reference evidence="2 3" key="1">
    <citation type="journal article" date="2013" name="PLoS Genet.">
        <title>Distinctive expansion of potential virulence genes in the genome of the oomycete fish pathogen Saprolegnia parasitica.</title>
        <authorList>
            <person name="Jiang R.H."/>
            <person name="de Bruijn I."/>
            <person name="Haas B.J."/>
            <person name="Belmonte R."/>
            <person name="Lobach L."/>
            <person name="Christie J."/>
            <person name="van den Ackerveken G."/>
            <person name="Bottin A."/>
            <person name="Bulone V."/>
            <person name="Diaz-Moreno S.M."/>
            <person name="Dumas B."/>
            <person name="Fan L."/>
            <person name="Gaulin E."/>
            <person name="Govers F."/>
            <person name="Grenville-Briggs L.J."/>
            <person name="Horner N.R."/>
            <person name="Levin J.Z."/>
            <person name="Mammella M."/>
            <person name="Meijer H.J."/>
            <person name="Morris P."/>
            <person name="Nusbaum C."/>
            <person name="Oome S."/>
            <person name="Phillips A.J."/>
            <person name="van Rooyen D."/>
            <person name="Rzeszutek E."/>
            <person name="Saraiva M."/>
            <person name="Secombes C.J."/>
            <person name="Seidl M.F."/>
            <person name="Snel B."/>
            <person name="Stassen J.H."/>
            <person name="Sykes S."/>
            <person name="Tripathy S."/>
            <person name="van den Berg H."/>
            <person name="Vega-Arreguin J.C."/>
            <person name="Wawra S."/>
            <person name="Young S.K."/>
            <person name="Zeng Q."/>
            <person name="Dieguez-Uribeondo J."/>
            <person name="Russ C."/>
            <person name="Tyler B.M."/>
            <person name="van West P."/>
        </authorList>
    </citation>
    <scope>NUCLEOTIDE SEQUENCE [LARGE SCALE GENOMIC DNA]</scope>
    <source>
        <strain evidence="2 3">CBS 223.65</strain>
    </source>
</reference>
<organism evidence="2 3">
    <name type="scientific">Saprolegnia parasitica (strain CBS 223.65)</name>
    <dbReference type="NCBI Taxonomy" id="695850"/>
    <lineage>
        <taxon>Eukaryota</taxon>
        <taxon>Sar</taxon>
        <taxon>Stramenopiles</taxon>
        <taxon>Oomycota</taxon>
        <taxon>Saprolegniomycetes</taxon>
        <taxon>Saprolegniales</taxon>
        <taxon>Saprolegniaceae</taxon>
        <taxon>Saprolegnia</taxon>
    </lineage>
</organism>
<evidence type="ECO:0000313" key="3">
    <source>
        <dbReference type="Proteomes" id="UP000030745"/>
    </source>
</evidence>
<accession>A0A067CXX4</accession>
<keyword evidence="3" id="KW-1185">Reference proteome</keyword>
<sequence>MLSVFKSDCVLLQSKMVGGDRDERAPATIEAEFKLVLQQATDIGGLLARENTQRLTKHCASRHSSLGCANSSTARCRPSKNKCSSKPSWAQPPRYQRRCLDFRPSSLLLTEHCSCTDPTHRPPRALAFSPRNANPRPSITRDRRMQPKSRQTSRH</sequence>
<protein>
    <submittedName>
        <fullName evidence="2">Uncharacterized protein</fullName>
    </submittedName>
</protein>
<dbReference type="RefSeq" id="XP_012195195.1">
    <property type="nucleotide sequence ID" value="XM_012339805.1"/>
</dbReference>
<dbReference type="EMBL" id="KK583191">
    <property type="protein sequence ID" value="KDO34105.1"/>
    <property type="molecule type" value="Genomic_DNA"/>
</dbReference>
<dbReference type="VEuPathDB" id="FungiDB:SPRG_18991"/>
<name>A0A067CXX4_SAPPC</name>
<evidence type="ECO:0000313" key="2">
    <source>
        <dbReference type="EMBL" id="KDO34105.1"/>
    </source>
</evidence>
<dbReference type="KEGG" id="spar:SPRG_18991"/>
<dbReference type="GeneID" id="24140444"/>
<gene>
    <name evidence="2" type="ORF">SPRG_18991</name>
</gene>
<dbReference type="AlphaFoldDB" id="A0A067CXX4"/>
<feature type="region of interest" description="Disordered" evidence="1">
    <location>
        <begin position="120"/>
        <end position="155"/>
    </location>
</feature>
<proteinExistence type="predicted"/>
<dbReference type="Proteomes" id="UP000030745">
    <property type="component" value="Unassembled WGS sequence"/>
</dbReference>